<feature type="region of interest" description="Disordered" evidence="1">
    <location>
        <begin position="1"/>
        <end position="37"/>
    </location>
</feature>
<evidence type="ECO:0000256" key="1">
    <source>
        <dbReference type="SAM" id="MobiDB-lite"/>
    </source>
</evidence>
<proteinExistence type="predicted"/>
<evidence type="ECO:0000313" key="2">
    <source>
        <dbReference type="Proteomes" id="UP000887577"/>
    </source>
</evidence>
<sequence>MLEHDSEVSVPGKINFDDDEGNTSILTNAQQKHKRSKPVQQYLGVELQKKLVEIKKAWEEERIRSESE</sequence>
<protein>
    <submittedName>
        <fullName evidence="3">Uncharacterized protein</fullName>
    </submittedName>
</protein>
<name>A0A914Z0B8_9BILA</name>
<evidence type="ECO:0000313" key="3">
    <source>
        <dbReference type="WBParaSite" id="PSU_v2.g5615.t1"/>
    </source>
</evidence>
<dbReference type="Proteomes" id="UP000887577">
    <property type="component" value="Unplaced"/>
</dbReference>
<dbReference type="WBParaSite" id="PSU_v2.g5615.t1">
    <property type="protein sequence ID" value="PSU_v2.g5615.t1"/>
    <property type="gene ID" value="PSU_v2.g5615"/>
</dbReference>
<accession>A0A914Z0B8</accession>
<organism evidence="2 3">
    <name type="scientific">Panagrolaimus superbus</name>
    <dbReference type="NCBI Taxonomy" id="310955"/>
    <lineage>
        <taxon>Eukaryota</taxon>
        <taxon>Metazoa</taxon>
        <taxon>Ecdysozoa</taxon>
        <taxon>Nematoda</taxon>
        <taxon>Chromadorea</taxon>
        <taxon>Rhabditida</taxon>
        <taxon>Tylenchina</taxon>
        <taxon>Panagrolaimomorpha</taxon>
        <taxon>Panagrolaimoidea</taxon>
        <taxon>Panagrolaimidae</taxon>
        <taxon>Panagrolaimus</taxon>
    </lineage>
</organism>
<keyword evidence="2" id="KW-1185">Reference proteome</keyword>
<reference evidence="3" key="1">
    <citation type="submission" date="2022-11" db="UniProtKB">
        <authorList>
            <consortium name="WormBaseParasite"/>
        </authorList>
    </citation>
    <scope>IDENTIFICATION</scope>
</reference>
<dbReference type="AlphaFoldDB" id="A0A914Z0B8"/>